<evidence type="ECO:0000313" key="1">
    <source>
        <dbReference type="EMBL" id="PAU91347.1"/>
    </source>
</evidence>
<gene>
    <name evidence="1" type="ORF">CK240_17900</name>
</gene>
<sequence length="157" mass="17148">MVGAAIEGAKRIGYDLKRQPGRGLSNTYDAIKDGKTSTVSVRTTRDRWFAYQPVEGGTRWKTLDEVELVLVSAVDDPADPRNVDVYLFPADEVRKRFDASYAARSENGNTMRDGFGMWVKLDAGDPSVPSQVGAGLADDYPAIARFSLDELEASATP</sequence>
<protein>
    <submittedName>
        <fullName evidence="1">Uncharacterized protein</fullName>
    </submittedName>
</protein>
<reference evidence="1 2" key="1">
    <citation type="submission" date="2017-09" db="EMBL/GenBank/DDBJ databases">
        <title>Paracoccus alkalisoli sp. nov., isolated from saline alkaline soil.</title>
        <authorList>
            <person name="Dong X."/>
            <person name="Zhang G."/>
        </authorList>
    </citation>
    <scope>NUCLEOTIDE SEQUENCE [LARGE SCALE GENOMIC DNA]</scope>
    <source>
        <strain evidence="1 2">WN007</strain>
    </source>
</reference>
<feature type="non-terminal residue" evidence="1">
    <location>
        <position position="157"/>
    </location>
</feature>
<dbReference type="Proteomes" id="UP000218023">
    <property type="component" value="Unassembled WGS sequence"/>
</dbReference>
<dbReference type="AlphaFoldDB" id="A0A2A2G3C6"/>
<comment type="caution">
    <text evidence="1">The sequence shown here is derived from an EMBL/GenBank/DDBJ whole genome shotgun (WGS) entry which is preliminary data.</text>
</comment>
<accession>A0A2A2G3C6</accession>
<keyword evidence="2" id="KW-1185">Reference proteome</keyword>
<evidence type="ECO:0000313" key="2">
    <source>
        <dbReference type="Proteomes" id="UP000218023"/>
    </source>
</evidence>
<dbReference type="EMBL" id="NSJZ01000140">
    <property type="protein sequence ID" value="PAU91347.1"/>
    <property type="molecule type" value="Genomic_DNA"/>
</dbReference>
<name>A0A2A2G3C6_9RHOB</name>
<proteinExistence type="predicted"/>
<organism evidence="1 2">
    <name type="scientific">Paracoccus salipaludis</name>
    <dbReference type="NCBI Taxonomy" id="2032623"/>
    <lineage>
        <taxon>Bacteria</taxon>
        <taxon>Pseudomonadati</taxon>
        <taxon>Pseudomonadota</taxon>
        <taxon>Alphaproteobacteria</taxon>
        <taxon>Rhodobacterales</taxon>
        <taxon>Paracoccaceae</taxon>
        <taxon>Paracoccus</taxon>
    </lineage>
</organism>